<feature type="chain" id="PRO_5020601488" evidence="2">
    <location>
        <begin position="24"/>
        <end position="279"/>
    </location>
</feature>
<reference evidence="3 4" key="1">
    <citation type="journal article" date="2015" name="Genome Biol.">
        <title>Comparative genomics of Steinernema reveals deeply conserved gene regulatory networks.</title>
        <authorList>
            <person name="Dillman A.R."/>
            <person name="Macchietto M."/>
            <person name="Porter C.F."/>
            <person name="Rogers A."/>
            <person name="Williams B."/>
            <person name="Antoshechkin I."/>
            <person name="Lee M.M."/>
            <person name="Goodwin Z."/>
            <person name="Lu X."/>
            <person name="Lewis E.E."/>
            <person name="Goodrich-Blair H."/>
            <person name="Stock S.P."/>
            <person name="Adams B.J."/>
            <person name="Sternberg P.W."/>
            <person name="Mortazavi A."/>
        </authorList>
    </citation>
    <scope>NUCLEOTIDE SEQUENCE [LARGE SCALE GENOMIC DNA]</scope>
    <source>
        <strain evidence="3 4">ALL</strain>
    </source>
</reference>
<comment type="caution">
    <text evidence="3">The sequence shown here is derived from an EMBL/GenBank/DDBJ whole genome shotgun (WGS) entry which is preliminary data.</text>
</comment>
<feature type="signal peptide" evidence="2">
    <location>
        <begin position="1"/>
        <end position="23"/>
    </location>
</feature>
<organism evidence="3 4">
    <name type="scientific">Steinernema carpocapsae</name>
    <name type="common">Entomopathogenic nematode</name>
    <dbReference type="NCBI Taxonomy" id="34508"/>
    <lineage>
        <taxon>Eukaryota</taxon>
        <taxon>Metazoa</taxon>
        <taxon>Ecdysozoa</taxon>
        <taxon>Nematoda</taxon>
        <taxon>Chromadorea</taxon>
        <taxon>Rhabditida</taxon>
        <taxon>Tylenchina</taxon>
        <taxon>Panagrolaimomorpha</taxon>
        <taxon>Strongyloidoidea</taxon>
        <taxon>Steinernematidae</taxon>
        <taxon>Steinernema</taxon>
    </lineage>
</organism>
<keyword evidence="4" id="KW-1185">Reference proteome</keyword>
<sequence length="279" mass="30314">MASLELALFVSAAALPLFGFVLCCKKKKNSKMQPSSGTDGPKLVPSQNPVKQVESCGISSNPEAQKCSGSQSSQMAIPGEPGKGEKKPEAGTAGATDGATAQNEEDDLRSPPKVPPKPEETDKNDEDDSTKTDLRSLPSESEEQKQRRKEREAKNGRPGEGNNPKTAKVGKKDDPGTQDMTTQGTCEEGEGGAKKKPLNEVGKSNKKGQFGQQESELVWEFCVSVRRAVRKQPRGCNVDGLRTDVSRFLDQFLSQFLVEFEVTIGTLFNHFLSSQFGWF</sequence>
<feature type="compositionally biased region" description="Low complexity" evidence="1">
    <location>
        <begin position="90"/>
        <end position="101"/>
    </location>
</feature>
<evidence type="ECO:0000256" key="2">
    <source>
        <dbReference type="SAM" id="SignalP"/>
    </source>
</evidence>
<gene>
    <name evidence="3" type="ORF">L596_021332</name>
</gene>
<dbReference type="EMBL" id="AZBU02000007">
    <property type="protein sequence ID" value="TKR69141.1"/>
    <property type="molecule type" value="Genomic_DNA"/>
</dbReference>
<evidence type="ECO:0000256" key="1">
    <source>
        <dbReference type="SAM" id="MobiDB-lite"/>
    </source>
</evidence>
<evidence type="ECO:0000313" key="4">
    <source>
        <dbReference type="Proteomes" id="UP000298663"/>
    </source>
</evidence>
<dbReference type="Proteomes" id="UP000298663">
    <property type="component" value="Unassembled WGS sequence"/>
</dbReference>
<protein>
    <submittedName>
        <fullName evidence="3">Uncharacterized protein</fullName>
    </submittedName>
</protein>
<feature type="region of interest" description="Disordered" evidence="1">
    <location>
        <begin position="29"/>
        <end position="209"/>
    </location>
</feature>
<accession>A0A4U5MIH3</accession>
<proteinExistence type="predicted"/>
<name>A0A4U5MIH3_STECR</name>
<keyword evidence="2" id="KW-0732">Signal</keyword>
<feature type="compositionally biased region" description="Basic and acidic residues" evidence="1">
    <location>
        <begin position="142"/>
        <end position="157"/>
    </location>
</feature>
<feature type="compositionally biased region" description="Polar residues" evidence="1">
    <location>
        <begin position="57"/>
        <end position="75"/>
    </location>
</feature>
<reference evidence="3 4" key="2">
    <citation type="journal article" date="2019" name="G3 (Bethesda)">
        <title>Hybrid Assembly of the Genome of the Entomopathogenic Nematode Steinernema carpocapsae Identifies the X-Chromosome.</title>
        <authorList>
            <person name="Serra L."/>
            <person name="Macchietto M."/>
            <person name="Macias-Munoz A."/>
            <person name="McGill C.J."/>
            <person name="Rodriguez I.M."/>
            <person name="Rodriguez B."/>
            <person name="Murad R."/>
            <person name="Mortazavi A."/>
        </authorList>
    </citation>
    <scope>NUCLEOTIDE SEQUENCE [LARGE SCALE GENOMIC DNA]</scope>
    <source>
        <strain evidence="3 4">ALL</strain>
    </source>
</reference>
<evidence type="ECO:0000313" key="3">
    <source>
        <dbReference type="EMBL" id="TKR69141.1"/>
    </source>
</evidence>
<dbReference type="AlphaFoldDB" id="A0A4U5MIH3"/>